<dbReference type="EMBL" id="MU150256">
    <property type="protein sequence ID" value="KAF9464095.1"/>
    <property type="molecule type" value="Genomic_DNA"/>
</dbReference>
<proteinExistence type="predicted"/>
<evidence type="ECO:0000313" key="2">
    <source>
        <dbReference type="Proteomes" id="UP000807353"/>
    </source>
</evidence>
<organism evidence="1 2">
    <name type="scientific">Collybia nuda</name>
    <dbReference type="NCBI Taxonomy" id="64659"/>
    <lineage>
        <taxon>Eukaryota</taxon>
        <taxon>Fungi</taxon>
        <taxon>Dikarya</taxon>
        <taxon>Basidiomycota</taxon>
        <taxon>Agaricomycotina</taxon>
        <taxon>Agaricomycetes</taxon>
        <taxon>Agaricomycetidae</taxon>
        <taxon>Agaricales</taxon>
        <taxon>Tricholomatineae</taxon>
        <taxon>Clitocybaceae</taxon>
        <taxon>Collybia</taxon>
    </lineage>
</organism>
<gene>
    <name evidence="1" type="ORF">BDZ94DRAFT_512852</name>
</gene>
<dbReference type="AlphaFoldDB" id="A0A9P6CJ91"/>
<name>A0A9P6CJ91_9AGAR</name>
<comment type="caution">
    <text evidence="1">The sequence shown here is derived from an EMBL/GenBank/DDBJ whole genome shotgun (WGS) entry which is preliminary data.</text>
</comment>
<dbReference type="Proteomes" id="UP000807353">
    <property type="component" value="Unassembled WGS sequence"/>
</dbReference>
<keyword evidence="2" id="KW-1185">Reference proteome</keyword>
<reference evidence="1" key="1">
    <citation type="submission" date="2020-11" db="EMBL/GenBank/DDBJ databases">
        <authorList>
            <consortium name="DOE Joint Genome Institute"/>
            <person name="Ahrendt S."/>
            <person name="Riley R."/>
            <person name="Andreopoulos W."/>
            <person name="Labutti K."/>
            <person name="Pangilinan J."/>
            <person name="Ruiz-Duenas F.J."/>
            <person name="Barrasa J.M."/>
            <person name="Sanchez-Garcia M."/>
            <person name="Camarero S."/>
            <person name="Miyauchi S."/>
            <person name="Serrano A."/>
            <person name="Linde D."/>
            <person name="Babiker R."/>
            <person name="Drula E."/>
            <person name="Ayuso-Fernandez I."/>
            <person name="Pacheco R."/>
            <person name="Padilla G."/>
            <person name="Ferreira P."/>
            <person name="Barriuso J."/>
            <person name="Kellner H."/>
            <person name="Castanera R."/>
            <person name="Alfaro M."/>
            <person name="Ramirez L."/>
            <person name="Pisabarro A.G."/>
            <person name="Kuo A."/>
            <person name="Tritt A."/>
            <person name="Lipzen A."/>
            <person name="He G."/>
            <person name="Yan M."/>
            <person name="Ng V."/>
            <person name="Cullen D."/>
            <person name="Martin F."/>
            <person name="Rosso M.-N."/>
            <person name="Henrissat B."/>
            <person name="Hibbett D."/>
            <person name="Martinez A.T."/>
            <person name="Grigoriev I.V."/>
        </authorList>
    </citation>
    <scope>NUCLEOTIDE SEQUENCE</scope>
    <source>
        <strain evidence="1">CBS 247.69</strain>
    </source>
</reference>
<protein>
    <submittedName>
        <fullName evidence="1">Uncharacterized protein</fullName>
    </submittedName>
</protein>
<accession>A0A9P6CJ91</accession>
<sequence>MFFWGGHTCALTSRPGKQHVYMAFTPLWSSLCFLRKAYGVITRESQLHPGVRLTMPSKVFDPFCADIHSPVVQETNLSILRKHSSFSWFQGYTKTACSVYCVASMPVKFH</sequence>
<evidence type="ECO:0000313" key="1">
    <source>
        <dbReference type="EMBL" id="KAF9464095.1"/>
    </source>
</evidence>